<dbReference type="Pfam" id="PF01128">
    <property type="entry name" value="IspD"/>
    <property type="match status" value="1"/>
</dbReference>
<dbReference type="RefSeq" id="WP_284205327.1">
    <property type="nucleotide sequence ID" value="NZ_BSPQ01000019.1"/>
</dbReference>
<sequence length="229" mass="25204">MVNRQLVAVIPAAGIGKRVGATIPKQYLSILNKTIIEHSLAPFLDLPEIKRVIVSLAENDQWFASLPVAKHPKIETVVGGAERVDSVLAALNKIDSDDYVLVHDAARPCITSGDINKLIHNVKAHQQGAILASKVRDTMKRSDASNSILNTVERDNLWHALTPQMFINQSLMNAIKENKQPEKVTDEASALEMSGLPVNIVEGRSDNLKVTREEDLKLAAFYLSQGEIR</sequence>
<dbReference type="PROSITE" id="PS01295">
    <property type="entry name" value="ISPD"/>
    <property type="match status" value="1"/>
</dbReference>
<dbReference type="Proteomes" id="UP001157353">
    <property type="component" value="Unassembled WGS sequence"/>
</dbReference>
<reference evidence="9" key="1">
    <citation type="journal article" date="2019" name="Int. J. Syst. Evol. Microbiol.">
        <title>The Global Catalogue of Microorganisms (GCM) 10K type strain sequencing project: providing services to taxonomists for standard genome sequencing and annotation.</title>
        <authorList>
            <consortium name="The Broad Institute Genomics Platform"/>
            <consortium name="The Broad Institute Genome Sequencing Center for Infectious Disease"/>
            <person name="Wu L."/>
            <person name="Ma J."/>
        </authorList>
    </citation>
    <scope>NUCLEOTIDE SEQUENCE [LARGE SCALE GENOMIC DNA]</scope>
    <source>
        <strain evidence="9">NBRC 103166</strain>
    </source>
</reference>
<evidence type="ECO:0000256" key="4">
    <source>
        <dbReference type="ARBA" id="ARBA00022679"/>
    </source>
</evidence>
<feature type="site" description="Positions MEP for the nucleophilic attack" evidence="7">
    <location>
        <position position="209"/>
    </location>
</feature>
<dbReference type="CDD" id="cd02516">
    <property type="entry name" value="CDP-ME_synthetase"/>
    <property type="match status" value="1"/>
</dbReference>
<dbReference type="EMBL" id="BSPQ01000019">
    <property type="protein sequence ID" value="GLS92230.1"/>
    <property type="molecule type" value="Genomic_DNA"/>
</dbReference>
<dbReference type="EC" id="2.7.7.60" evidence="7"/>
<accession>A0ABQ6E4I5</accession>
<evidence type="ECO:0000256" key="3">
    <source>
        <dbReference type="ARBA" id="ARBA00009789"/>
    </source>
</evidence>
<dbReference type="GO" id="GO:0016779">
    <property type="term" value="F:nucleotidyltransferase activity"/>
    <property type="evidence" value="ECO:0007669"/>
    <property type="project" value="UniProtKB-KW"/>
</dbReference>
<dbReference type="InterPro" id="IPR018294">
    <property type="entry name" value="ISPD_synthase_CS"/>
</dbReference>
<comment type="catalytic activity">
    <reaction evidence="1 7">
        <text>2-C-methyl-D-erythritol 4-phosphate + CTP + H(+) = 4-CDP-2-C-methyl-D-erythritol + diphosphate</text>
        <dbReference type="Rhea" id="RHEA:13429"/>
        <dbReference type="ChEBI" id="CHEBI:15378"/>
        <dbReference type="ChEBI" id="CHEBI:33019"/>
        <dbReference type="ChEBI" id="CHEBI:37563"/>
        <dbReference type="ChEBI" id="CHEBI:57823"/>
        <dbReference type="ChEBI" id="CHEBI:58262"/>
        <dbReference type="EC" id="2.7.7.60"/>
    </reaction>
</comment>
<dbReference type="HAMAP" id="MF_00108">
    <property type="entry name" value="IspD"/>
    <property type="match status" value="1"/>
</dbReference>
<dbReference type="InterPro" id="IPR029044">
    <property type="entry name" value="Nucleotide-diphossugar_trans"/>
</dbReference>
<evidence type="ECO:0000256" key="1">
    <source>
        <dbReference type="ARBA" id="ARBA00001282"/>
    </source>
</evidence>
<comment type="caution">
    <text evidence="8">The sequence shown here is derived from an EMBL/GenBank/DDBJ whole genome shotgun (WGS) entry which is preliminary data.</text>
</comment>
<evidence type="ECO:0000256" key="7">
    <source>
        <dbReference type="HAMAP-Rule" id="MF_00108"/>
    </source>
</evidence>
<evidence type="ECO:0000313" key="9">
    <source>
        <dbReference type="Proteomes" id="UP001157353"/>
    </source>
</evidence>
<comment type="function">
    <text evidence="7">Catalyzes the formation of 4-diphosphocytidyl-2-C-methyl-D-erythritol from CTP and 2-C-methyl-D-erythritol 4-phosphate (MEP).</text>
</comment>
<gene>
    <name evidence="7 8" type="primary">ispD</name>
    <name evidence="8" type="ORF">GCM10007916_33000</name>
</gene>
<evidence type="ECO:0000256" key="6">
    <source>
        <dbReference type="ARBA" id="ARBA00023229"/>
    </source>
</evidence>
<comment type="pathway">
    <text evidence="2 7">Isoprenoid biosynthesis; isopentenyl diphosphate biosynthesis via DXP pathway; isopentenyl diphosphate from 1-deoxy-D-xylulose 5-phosphate: step 2/6.</text>
</comment>
<dbReference type="InterPro" id="IPR034683">
    <property type="entry name" value="IspD/TarI"/>
</dbReference>
<feature type="site" description="Transition state stabilizer" evidence="7">
    <location>
        <position position="25"/>
    </location>
</feature>
<name>A0ABQ6E4I5_9GAMM</name>
<feature type="site" description="Positions MEP for the nucleophilic attack" evidence="7">
    <location>
        <position position="154"/>
    </location>
</feature>
<dbReference type="InterPro" id="IPR001228">
    <property type="entry name" value="IspD"/>
</dbReference>
<protein>
    <recommendedName>
        <fullName evidence="7">2-C-methyl-D-erythritol 4-phosphate cytidylyltransferase</fullName>
        <ecNumber evidence="7">2.7.7.60</ecNumber>
    </recommendedName>
    <alternativeName>
        <fullName evidence="7">4-diphosphocytidyl-2C-methyl-D-erythritol synthase</fullName>
    </alternativeName>
    <alternativeName>
        <fullName evidence="7">MEP cytidylyltransferase</fullName>
        <shortName evidence="7">MCT</shortName>
    </alternativeName>
</protein>
<keyword evidence="4 7" id="KW-0808">Transferase</keyword>
<comment type="similarity">
    <text evidence="3 7">Belongs to the IspD/TarI cytidylyltransferase family. IspD subfamily.</text>
</comment>
<proteinExistence type="inferred from homology"/>
<dbReference type="SUPFAM" id="SSF53448">
    <property type="entry name" value="Nucleotide-diphospho-sugar transferases"/>
    <property type="match status" value="1"/>
</dbReference>
<keyword evidence="5 7" id="KW-0548">Nucleotidyltransferase</keyword>
<organism evidence="8 9">
    <name type="scientific">Psychromonas marina</name>
    <dbReference type="NCBI Taxonomy" id="88364"/>
    <lineage>
        <taxon>Bacteria</taxon>
        <taxon>Pseudomonadati</taxon>
        <taxon>Pseudomonadota</taxon>
        <taxon>Gammaproteobacteria</taxon>
        <taxon>Alteromonadales</taxon>
        <taxon>Psychromonadaceae</taxon>
        <taxon>Psychromonas</taxon>
    </lineage>
</organism>
<dbReference type="Gene3D" id="3.90.550.10">
    <property type="entry name" value="Spore Coat Polysaccharide Biosynthesis Protein SpsA, Chain A"/>
    <property type="match status" value="1"/>
</dbReference>
<evidence type="ECO:0000313" key="8">
    <source>
        <dbReference type="EMBL" id="GLS92230.1"/>
    </source>
</evidence>
<keyword evidence="6 7" id="KW-0414">Isoprene biosynthesis</keyword>
<evidence type="ECO:0000256" key="2">
    <source>
        <dbReference type="ARBA" id="ARBA00004787"/>
    </source>
</evidence>
<dbReference type="InterPro" id="IPR050088">
    <property type="entry name" value="IspD/TarI_cytidylyltransf_bact"/>
</dbReference>
<dbReference type="PANTHER" id="PTHR32125:SF4">
    <property type="entry name" value="2-C-METHYL-D-ERYTHRITOL 4-PHOSPHATE CYTIDYLYLTRANSFERASE, CHLOROPLASTIC"/>
    <property type="match status" value="1"/>
</dbReference>
<dbReference type="PANTHER" id="PTHR32125">
    <property type="entry name" value="2-C-METHYL-D-ERYTHRITOL 4-PHOSPHATE CYTIDYLYLTRANSFERASE, CHLOROPLASTIC"/>
    <property type="match status" value="1"/>
</dbReference>
<dbReference type="NCBIfam" id="TIGR00453">
    <property type="entry name" value="ispD"/>
    <property type="match status" value="1"/>
</dbReference>
<evidence type="ECO:0000256" key="5">
    <source>
        <dbReference type="ARBA" id="ARBA00022695"/>
    </source>
</evidence>
<keyword evidence="9" id="KW-1185">Reference proteome</keyword>
<feature type="site" description="Transition state stabilizer" evidence="7">
    <location>
        <position position="18"/>
    </location>
</feature>